<dbReference type="SUPFAM" id="SSF51445">
    <property type="entry name" value="(Trans)glycosidases"/>
    <property type="match status" value="1"/>
</dbReference>
<evidence type="ECO:0000256" key="4">
    <source>
        <dbReference type="ARBA" id="ARBA00023295"/>
    </source>
</evidence>
<keyword evidence="7" id="KW-1185">Reference proteome</keyword>
<dbReference type="OrthoDB" id="9758603at2"/>
<dbReference type="EMBL" id="CP039291">
    <property type="protein sequence ID" value="QCB94269.1"/>
    <property type="molecule type" value="Genomic_DNA"/>
</dbReference>
<name>A0A4P7SJ39_9CELL</name>
<dbReference type="GO" id="GO:0005975">
    <property type="term" value="P:carbohydrate metabolic process"/>
    <property type="evidence" value="ECO:0007669"/>
    <property type="project" value="UniProtKB-ARBA"/>
</dbReference>
<evidence type="ECO:0000256" key="3">
    <source>
        <dbReference type="ARBA" id="ARBA00022801"/>
    </source>
</evidence>
<dbReference type="Gene3D" id="2.60.40.10">
    <property type="entry name" value="Immunoglobulins"/>
    <property type="match status" value="1"/>
</dbReference>
<evidence type="ECO:0000256" key="1">
    <source>
        <dbReference type="ARBA" id="ARBA00000829"/>
    </source>
</evidence>
<dbReference type="Proteomes" id="UP000296469">
    <property type="component" value="Chromosome"/>
</dbReference>
<comment type="catalytic activity">
    <reaction evidence="1">
        <text>Hydrolysis of terminal, non-reducing beta-D-mannose residues in beta-D-mannosides.</text>
        <dbReference type="EC" id="3.2.1.25"/>
    </reaction>
</comment>
<evidence type="ECO:0000313" key="7">
    <source>
        <dbReference type="Proteomes" id="UP000296469"/>
    </source>
</evidence>
<gene>
    <name evidence="6" type="ORF">E5225_12545</name>
</gene>
<evidence type="ECO:0000256" key="2">
    <source>
        <dbReference type="ARBA" id="ARBA00012754"/>
    </source>
</evidence>
<reference evidence="6 7" key="1">
    <citation type="submission" date="2019-04" db="EMBL/GenBank/DDBJ databases">
        <title>Isolation and identification of Cellulomonas shaoxiangyii sp. Nov. isolated from feces of the Tibetan antelopes (Pantholops hodgsonii) in the Qinghai-Tibet plateau of China.</title>
        <authorList>
            <person name="Tian Z."/>
        </authorList>
    </citation>
    <scope>NUCLEOTIDE SEQUENCE [LARGE SCALE GENOMIC DNA]</scope>
    <source>
        <strain evidence="6 7">Z28</strain>
    </source>
</reference>
<organism evidence="6 7">
    <name type="scientific">Cellulomonas shaoxiangyii</name>
    <dbReference type="NCBI Taxonomy" id="2566013"/>
    <lineage>
        <taxon>Bacteria</taxon>
        <taxon>Bacillati</taxon>
        <taxon>Actinomycetota</taxon>
        <taxon>Actinomycetes</taxon>
        <taxon>Micrococcales</taxon>
        <taxon>Cellulomonadaceae</taxon>
        <taxon>Cellulomonas</taxon>
    </lineage>
</organism>
<dbReference type="Pfam" id="PF22666">
    <property type="entry name" value="Glyco_hydro_2_N2"/>
    <property type="match status" value="1"/>
</dbReference>
<dbReference type="InterPro" id="IPR036156">
    <property type="entry name" value="Beta-gal/glucu_dom_sf"/>
</dbReference>
<dbReference type="SUPFAM" id="SSF49785">
    <property type="entry name" value="Galactose-binding domain-like"/>
    <property type="match status" value="1"/>
</dbReference>
<dbReference type="GO" id="GO:0006516">
    <property type="term" value="P:glycoprotein catabolic process"/>
    <property type="evidence" value="ECO:0007669"/>
    <property type="project" value="TreeGrafter"/>
</dbReference>
<feature type="domain" description="Beta-mannosidase-like galactose-binding" evidence="5">
    <location>
        <begin position="10"/>
        <end position="185"/>
    </location>
</feature>
<dbReference type="PANTHER" id="PTHR43730">
    <property type="entry name" value="BETA-MANNOSIDASE"/>
    <property type="match status" value="1"/>
</dbReference>
<dbReference type="InterPro" id="IPR008979">
    <property type="entry name" value="Galactose-bd-like_sf"/>
</dbReference>
<keyword evidence="3 6" id="KW-0378">Hydrolase</keyword>
<dbReference type="EC" id="3.2.1.25" evidence="2"/>
<dbReference type="InterPro" id="IPR013783">
    <property type="entry name" value="Ig-like_fold"/>
</dbReference>
<dbReference type="InterPro" id="IPR017853">
    <property type="entry name" value="GH"/>
</dbReference>
<keyword evidence="4" id="KW-0326">Glycosidase</keyword>
<evidence type="ECO:0000259" key="5">
    <source>
        <dbReference type="Pfam" id="PF22666"/>
    </source>
</evidence>
<dbReference type="KEGG" id="celz:E5225_12545"/>
<dbReference type="InterPro" id="IPR054593">
    <property type="entry name" value="Beta-mannosidase-like_N2"/>
</dbReference>
<sequence>MTHTDLHDGWTLTATAGDVPVHLADRLRTGLRVHVPGTSHTHLLDAGLVDDPYLDDNEQHLAWMKRVDWAYERELVLDLPADDERVDLVLEGVDTVGTVLLDGEVVLRTRNMHRSHRVDVRARVRPTTQRLRIELAAALTYAEAEAERLGPRPLAYSQPFNMVRKMACSFGWDWGPDLQTAGLWKPVRLERWRVARLAGVRPLVTVDPAGTGVVELHVDVERSGLPGGDVPLVVHASVAGTDVVGRVGTGASSAVLRLEVPRAPLWWPVGQGPQPLHTLDVELRTADLEAPAGARGTGPLLGTWTRRIGFRTVELDTSADEHGSAFTLRVNGRPLFVKGANWIPDDHLLTRLTRERVARRLDQAVGAHLNLLRVWGGGVYESEDFYDLCDERGLLVWQDFLLACAAYPEEQPLRDELEAEAREHVARLTPHPSLVLWNGGNENLWGHEDWGWKAELDGRTWGRAYAAEVFPAVVAELDPTRPYAANSPTSPGFAPEDVHPNDPDHGTHHQWDVWNRVDYTVYRDEVPRFCSEFGFQGPPTWATLRRAVRDEQGAVAGKEHPTFLLHQKADDGNGKLDRGMTPHLGVPDAFVDWHWAAQLNQARAVRFGVAHYRSWWPTTAGAIVWQLNDCWPVTSWAAVDGDERPKPLWFAMRAAFAERVVTVQPRGDRDALVVVNDTPTLWKGVARLERQRLDGAVLASADLPLTVGAWSTGTFALASHLAVPDDPAREALVVTLDHARTVHTWVEDRALDLDPEPLAGSVTPTQDGYEVEVVARSLAKDVTLLVDHLDPDARVDDALVTLPAGARARFRVRTSARIDPHDLLRVPVLRTANDVVVPAARGAALAG</sequence>
<dbReference type="Gene3D" id="3.20.20.80">
    <property type="entry name" value="Glycosidases"/>
    <property type="match status" value="1"/>
</dbReference>
<dbReference type="FunFam" id="3.20.20.80:FF:000050">
    <property type="entry name" value="Beta-mannosidase B"/>
    <property type="match status" value="1"/>
</dbReference>
<protein>
    <recommendedName>
        <fullName evidence="2">beta-mannosidase</fullName>
        <ecNumber evidence="2">3.2.1.25</ecNumber>
    </recommendedName>
</protein>
<dbReference type="AlphaFoldDB" id="A0A4P7SJ39"/>
<dbReference type="RefSeq" id="WP_135973817.1">
    <property type="nucleotide sequence ID" value="NZ_CP039291.1"/>
</dbReference>
<accession>A0A4P7SJ39</accession>
<dbReference type="SUPFAM" id="SSF49303">
    <property type="entry name" value="beta-Galactosidase/glucuronidase domain"/>
    <property type="match status" value="1"/>
</dbReference>
<dbReference type="PANTHER" id="PTHR43730:SF1">
    <property type="entry name" value="BETA-MANNOSIDASE"/>
    <property type="match status" value="1"/>
</dbReference>
<dbReference type="InterPro" id="IPR050887">
    <property type="entry name" value="Beta-mannosidase_GH2"/>
</dbReference>
<dbReference type="GO" id="GO:0004567">
    <property type="term" value="F:beta-mannosidase activity"/>
    <property type="evidence" value="ECO:0007669"/>
    <property type="project" value="UniProtKB-EC"/>
</dbReference>
<proteinExistence type="predicted"/>
<evidence type="ECO:0000313" key="6">
    <source>
        <dbReference type="EMBL" id="QCB94269.1"/>
    </source>
</evidence>
<dbReference type="Gene3D" id="2.60.120.260">
    <property type="entry name" value="Galactose-binding domain-like"/>
    <property type="match status" value="1"/>
</dbReference>